<proteinExistence type="predicted"/>
<organism evidence="1 2">
    <name type="scientific">Vitis vinifera</name>
    <name type="common">Grape</name>
    <dbReference type="NCBI Taxonomy" id="29760"/>
    <lineage>
        <taxon>Eukaryota</taxon>
        <taxon>Viridiplantae</taxon>
        <taxon>Streptophyta</taxon>
        <taxon>Embryophyta</taxon>
        <taxon>Tracheophyta</taxon>
        <taxon>Spermatophyta</taxon>
        <taxon>Magnoliopsida</taxon>
        <taxon>eudicotyledons</taxon>
        <taxon>Gunneridae</taxon>
        <taxon>Pentapetalae</taxon>
        <taxon>rosids</taxon>
        <taxon>Vitales</taxon>
        <taxon>Vitaceae</taxon>
        <taxon>Viteae</taxon>
        <taxon>Vitis</taxon>
    </lineage>
</organism>
<accession>A0A438H2Z1</accession>
<comment type="caution">
    <text evidence="1">The sequence shown here is derived from an EMBL/GenBank/DDBJ whole genome shotgun (WGS) entry which is preliminary data.</text>
</comment>
<evidence type="ECO:0000313" key="2">
    <source>
        <dbReference type="Proteomes" id="UP000288805"/>
    </source>
</evidence>
<protein>
    <recommendedName>
        <fullName evidence="3">DUF4283 domain-containing protein</fullName>
    </recommendedName>
</protein>
<dbReference type="EMBL" id="QGNW01000291">
    <property type="protein sequence ID" value="RVW78759.1"/>
    <property type="molecule type" value="Genomic_DNA"/>
</dbReference>
<evidence type="ECO:0008006" key="3">
    <source>
        <dbReference type="Google" id="ProtNLM"/>
    </source>
</evidence>
<dbReference type="Proteomes" id="UP000288805">
    <property type="component" value="Unassembled WGS sequence"/>
</dbReference>
<reference evidence="1 2" key="1">
    <citation type="journal article" date="2018" name="PLoS Genet.">
        <title>Population sequencing reveals clonal diversity and ancestral inbreeding in the grapevine cultivar Chardonnay.</title>
        <authorList>
            <person name="Roach M.J."/>
            <person name="Johnson D.L."/>
            <person name="Bohlmann J."/>
            <person name="van Vuuren H.J."/>
            <person name="Jones S.J."/>
            <person name="Pretorius I.S."/>
            <person name="Schmidt S.A."/>
            <person name="Borneman A.R."/>
        </authorList>
    </citation>
    <scope>NUCLEOTIDE SEQUENCE [LARGE SCALE GENOMIC DNA]</scope>
    <source>
        <strain evidence="2">cv. Chardonnay</strain>
        <tissue evidence="1">Leaf</tissue>
    </source>
</reference>
<evidence type="ECO:0000313" key="1">
    <source>
        <dbReference type="EMBL" id="RVW78759.1"/>
    </source>
</evidence>
<gene>
    <name evidence="1" type="ORF">CK203_059331</name>
</gene>
<dbReference type="AlphaFoldDB" id="A0A438H2Z1"/>
<name>A0A438H2Z1_VITVI</name>
<sequence>MRWGSCWFVVESKSFEVSVEEVRGKLREIIMERSMGFISWIRFGDGSLRRLLEGIEECCSWEGRMSLGSSRLCWKKAFMDVARALAGRIGDASWLQLGDREKNEQGGTIVSLSSWFLNLGGAFFLLEFEDGEKAERVLKRGMRHFKDKLLLEKWSVEADYLRLGYHAKEDYGKIRGERAFRDVVIGGICFIFCYSAVVGGDVMGVCIDDNEQKLGKQGDEGFRAKRKKKGIAKGKSFCDRRLTSAKGPKLVGIGLVGGRKGLCTKLNLGARGRVSSFSSSLVLGLERVMVMLGEDHGVVGDLVAKEGELIVDPL</sequence>